<reference evidence="4" key="2">
    <citation type="submission" date="2017-03" db="EMBL/GenBank/DDBJ databases">
        <authorList>
            <person name="Afonso C.L."/>
            <person name="Miller P.J."/>
            <person name="Scott M.A."/>
            <person name="Spackman E."/>
            <person name="Goraichik I."/>
            <person name="Dimitrov K.M."/>
            <person name="Suarez D.L."/>
            <person name="Swayne D.E."/>
        </authorList>
    </citation>
    <scope>NUCLEOTIDE SEQUENCE [LARGE SCALE GENOMIC DNA]</scope>
</reference>
<dbReference type="PANTHER" id="PTHR31441">
    <property type="entry name" value="FOLLICULIN FAMILY MEMBER"/>
    <property type="match status" value="1"/>
</dbReference>
<organism evidence="4 5">
    <name type="scientific">Lasallia pustulata</name>
    <dbReference type="NCBI Taxonomy" id="136370"/>
    <lineage>
        <taxon>Eukaryota</taxon>
        <taxon>Fungi</taxon>
        <taxon>Dikarya</taxon>
        <taxon>Ascomycota</taxon>
        <taxon>Pezizomycotina</taxon>
        <taxon>Lecanoromycetes</taxon>
        <taxon>OSLEUM clade</taxon>
        <taxon>Umbilicariomycetidae</taxon>
        <taxon>Umbilicariales</taxon>
        <taxon>Umbilicariaceae</taxon>
        <taxon>Lasallia</taxon>
    </lineage>
</organism>
<feature type="region of interest" description="Disordered" evidence="1">
    <location>
        <begin position="153"/>
        <end position="172"/>
    </location>
</feature>
<dbReference type="PANTHER" id="PTHR31441:SF2">
    <property type="entry name" value="FOLLICULIN"/>
    <property type="match status" value="1"/>
</dbReference>
<protein>
    <submittedName>
        <fullName evidence="4">Folliculin</fullName>
    </submittedName>
</protein>
<dbReference type="Pfam" id="PF11704">
    <property type="entry name" value="Folliculin"/>
    <property type="match status" value="1"/>
</dbReference>
<dbReference type="OrthoDB" id="5599713at2759"/>
<dbReference type="PROSITE" id="PS51834">
    <property type="entry name" value="DENN_FLCN_SMCR8"/>
    <property type="match status" value="1"/>
</dbReference>
<dbReference type="EMBL" id="VXIT01000012">
    <property type="protein sequence ID" value="KAA6409115.1"/>
    <property type="molecule type" value="Genomic_DNA"/>
</dbReference>
<evidence type="ECO:0000313" key="6">
    <source>
        <dbReference type="Proteomes" id="UP000324767"/>
    </source>
</evidence>
<keyword evidence="5" id="KW-1185">Reference proteome</keyword>
<dbReference type="Proteomes" id="UP000324767">
    <property type="component" value="Unassembled WGS sequence"/>
</dbReference>
<dbReference type="EMBL" id="FWEW01001418">
    <property type="protein sequence ID" value="SLM37173.1"/>
    <property type="molecule type" value="Genomic_DNA"/>
</dbReference>
<reference evidence="5" key="1">
    <citation type="submission" date="2017-03" db="EMBL/GenBank/DDBJ databases">
        <authorList>
            <person name="Sharma R."/>
            <person name="Thines M."/>
        </authorList>
    </citation>
    <scope>NUCLEOTIDE SEQUENCE [LARGE SCALE GENOMIC DNA]</scope>
</reference>
<dbReference type="InterPro" id="IPR037521">
    <property type="entry name" value="FLCN/SMCR8_DENN"/>
</dbReference>
<dbReference type="InterPro" id="IPR021713">
    <property type="entry name" value="Folliculin"/>
</dbReference>
<name>A0A1W5D222_9LECA</name>
<feature type="compositionally biased region" description="Low complexity" evidence="1">
    <location>
        <begin position="202"/>
        <end position="214"/>
    </location>
</feature>
<sequence length="484" mass="51537">MDIILSLAHFCEIDGPTSILCTQVLPISCLSCYPPNLDSQCFDDIHTVPPSQGHYGYHGSVSSTAKPDTANPGLIHERSIAIPTSVTRARAFSENSGPEFGEEGHAESPKLRNKACRELRNKHRGGKLSDVGATNSDGCASCSISIPPSITSRLPAGAPGSPRVDGVGRNGSPVLRTREAIHACGSQSSDSDSEDDTHFRNTSSASYDSSASTPSCHTHTLSYITTSSPLEPGTYSLLRRACIRTLSCEQLPHGLTAGRLSFGDPTAGHVIAYKFRLPDPHARGCQRYYALLALAGRDYSCVPKVSTAIWSAFEWIAAGIIDAAEQVAAQDKAANEDARGKRTFTPVSSFLTGRALDPDGYPRRNSAATVRAKGLAELVGDEMFFAHLHGDFVGLLHALRLEHGGVPVETSIVDGGIRGPMGETDCGAGQDLDEEVDDGGESQGEPMHTEPPIRVSNLSQRNIVHTTTSLCPLPILPHRPQLAV</sequence>
<dbReference type="AlphaFoldDB" id="A0A1W5D222"/>
<reference evidence="3 6" key="3">
    <citation type="submission" date="2019-09" db="EMBL/GenBank/DDBJ databases">
        <title>The hologenome of the rock-dwelling lichen Lasallia pustulata.</title>
        <authorList>
            <person name="Greshake Tzovaras B."/>
            <person name="Segers F."/>
            <person name="Bicker A."/>
            <person name="Dal Grande F."/>
            <person name="Otte J."/>
            <person name="Hankeln T."/>
            <person name="Schmitt I."/>
            <person name="Ebersberger I."/>
        </authorList>
    </citation>
    <scope>NUCLEOTIDE SEQUENCE [LARGE SCALE GENOMIC DNA]</scope>
    <source>
        <strain evidence="3">A1-1</strain>
    </source>
</reference>
<evidence type="ECO:0000313" key="3">
    <source>
        <dbReference type="EMBL" id="KAA6409115.1"/>
    </source>
</evidence>
<feature type="compositionally biased region" description="Acidic residues" evidence="1">
    <location>
        <begin position="431"/>
        <end position="440"/>
    </location>
</feature>
<evidence type="ECO:0000256" key="1">
    <source>
        <dbReference type="SAM" id="MobiDB-lite"/>
    </source>
</evidence>
<dbReference type="GO" id="GO:1904263">
    <property type="term" value="P:positive regulation of TORC1 signaling"/>
    <property type="evidence" value="ECO:0007669"/>
    <property type="project" value="TreeGrafter"/>
</dbReference>
<feature type="region of interest" description="Disordered" evidence="1">
    <location>
        <begin position="183"/>
        <end position="214"/>
    </location>
</feature>
<feature type="domain" description="UDENN FLCN/SMCR8-type" evidence="2">
    <location>
        <begin position="202"/>
        <end position="484"/>
    </location>
</feature>
<dbReference type="GO" id="GO:0005829">
    <property type="term" value="C:cytosol"/>
    <property type="evidence" value="ECO:0007669"/>
    <property type="project" value="TreeGrafter"/>
</dbReference>
<evidence type="ECO:0000313" key="4">
    <source>
        <dbReference type="EMBL" id="SLM37173.1"/>
    </source>
</evidence>
<feature type="region of interest" description="Disordered" evidence="1">
    <location>
        <begin position="427"/>
        <end position="453"/>
    </location>
</feature>
<accession>A0A1W5D222</accession>
<dbReference type="GO" id="GO:0005096">
    <property type="term" value="F:GTPase activator activity"/>
    <property type="evidence" value="ECO:0007669"/>
    <property type="project" value="InterPro"/>
</dbReference>
<dbReference type="Proteomes" id="UP000192927">
    <property type="component" value="Unassembled WGS sequence"/>
</dbReference>
<evidence type="ECO:0000313" key="5">
    <source>
        <dbReference type="Proteomes" id="UP000192927"/>
    </source>
</evidence>
<evidence type="ECO:0000259" key="2">
    <source>
        <dbReference type="PROSITE" id="PS51834"/>
    </source>
</evidence>
<dbReference type="InterPro" id="IPR037520">
    <property type="entry name" value="Folliculin/SMCR8_longin"/>
</dbReference>
<gene>
    <name evidence="3" type="ORF">FRX48_07459</name>
</gene>
<proteinExistence type="predicted"/>